<reference evidence="3 4" key="1">
    <citation type="submission" date="2017-10" db="EMBL/GenBank/DDBJ databases">
        <title>Sequencing the genomes of 1000 actinobacteria strains.</title>
        <authorList>
            <person name="Klenk H.-P."/>
        </authorList>
    </citation>
    <scope>NUCLEOTIDE SEQUENCE [LARGE SCALE GENOMIC DNA]</scope>
    <source>
        <strain evidence="3 4">DSM 46092</strain>
    </source>
</reference>
<dbReference type="RefSeq" id="WP_098511722.1">
    <property type="nucleotide sequence ID" value="NZ_JBIAKZ010000014.1"/>
</dbReference>
<keyword evidence="4" id="KW-1185">Reference proteome</keyword>
<feature type="region of interest" description="Disordered" evidence="1">
    <location>
        <begin position="156"/>
        <end position="203"/>
    </location>
</feature>
<keyword evidence="2" id="KW-1133">Transmembrane helix</keyword>
<keyword evidence="2" id="KW-0812">Transmembrane</keyword>
<feature type="region of interest" description="Disordered" evidence="1">
    <location>
        <begin position="232"/>
        <end position="475"/>
    </location>
</feature>
<evidence type="ECO:0000313" key="3">
    <source>
        <dbReference type="EMBL" id="PFG47733.1"/>
    </source>
</evidence>
<dbReference type="AlphaFoldDB" id="A0A2A9F9V7"/>
<feature type="compositionally biased region" description="Basic and acidic residues" evidence="1">
    <location>
        <begin position="287"/>
        <end position="300"/>
    </location>
</feature>
<evidence type="ECO:0000256" key="2">
    <source>
        <dbReference type="SAM" id="Phobius"/>
    </source>
</evidence>
<feature type="compositionally biased region" description="Basic and acidic residues" evidence="1">
    <location>
        <begin position="252"/>
        <end position="267"/>
    </location>
</feature>
<feature type="compositionally biased region" description="Basic and acidic residues" evidence="1">
    <location>
        <begin position="356"/>
        <end position="370"/>
    </location>
</feature>
<gene>
    <name evidence="3" type="ORF">ATK36_2787</name>
</gene>
<feature type="transmembrane region" description="Helical" evidence="2">
    <location>
        <begin position="6"/>
        <end position="27"/>
    </location>
</feature>
<dbReference type="Proteomes" id="UP000243542">
    <property type="component" value="Unassembled WGS sequence"/>
</dbReference>
<evidence type="ECO:0000313" key="4">
    <source>
        <dbReference type="Proteomes" id="UP000243542"/>
    </source>
</evidence>
<protein>
    <submittedName>
        <fullName evidence="3">Uncharacterized protein</fullName>
    </submittedName>
</protein>
<proteinExistence type="predicted"/>
<comment type="caution">
    <text evidence="3">The sequence shown here is derived from an EMBL/GenBank/DDBJ whole genome shotgun (WGS) entry which is preliminary data.</text>
</comment>
<organism evidence="3 4">
    <name type="scientific">Amycolatopsis sulphurea</name>
    <dbReference type="NCBI Taxonomy" id="76022"/>
    <lineage>
        <taxon>Bacteria</taxon>
        <taxon>Bacillati</taxon>
        <taxon>Actinomycetota</taxon>
        <taxon>Actinomycetes</taxon>
        <taxon>Pseudonocardiales</taxon>
        <taxon>Pseudonocardiaceae</taxon>
        <taxon>Amycolatopsis</taxon>
    </lineage>
</organism>
<evidence type="ECO:0000256" key="1">
    <source>
        <dbReference type="SAM" id="MobiDB-lite"/>
    </source>
</evidence>
<name>A0A2A9F9V7_9PSEU</name>
<sequence length="518" mass="54781">MSIFGQVWLWSLLAFFVGVLVSWLVLLRPVRRRVRDLEDQLVKAHADAARTPVNAGATSTAVLSPAPAETATWRPDEAAPTELFQPAGRGFEPEAEYEAEYRTAPEPVTDDEVDEAFARADAEETGLLGLADYRAAEQTTVAGFAALDGSVAAEPGHVRSEPGTVDAGFTGGSIVEPEEPGYPTEPDYLAAGPDRAEQSGVDSDCLAAEQATVEPGFAEIAPEESIVDSDGVAGHAFSGLSSDEPVANGDAPVREESTMDSHDESDYHAAAAEYLVPEEESGSGYHRAPEPEPSVVEHRPSSAGFDAVDEPVSLFQPAARPSDPVPEPDWFGGGAAAERSPFEEPAPVGHPAESVPTDHLRPAEGGRGEAEPDPVDDGSPGLPKRRRRESPLGGFDAPRPIQPSMRPVERRDPELTGAHSGSLFEPAVRPNQVQQAAPPEPSPARHDAVDAVPPGPFGPGSAMPRPGGGRPADGFSVKASVTALRYCTDESAQFPKMVAEVWFRTAADAERVGFRPLH</sequence>
<dbReference type="EMBL" id="PDJK01000002">
    <property type="protein sequence ID" value="PFG47733.1"/>
    <property type="molecule type" value="Genomic_DNA"/>
</dbReference>
<keyword evidence="2" id="KW-0472">Membrane</keyword>
<accession>A0A2A9F9V7</accession>